<reference evidence="5 6" key="1">
    <citation type="submission" date="2020-02" db="EMBL/GenBank/DDBJ databases">
        <authorList>
            <person name="Zhang X.-Y."/>
        </authorList>
    </citation>
    <scope>NUCLEOTIDE SEQUENCE [LARGE SCALE GENOMIC DNA]</scope>
    <source>
        <strain evidence="5 6">C33</strain>
    </source>
</reference>
<evidence type="ECO:0000256" key="3">
    <source>
        <dbReference type="SAM" id="SignalP"/>
    </source>
</evidence>
<dbReference type="Gene3D" id="2.40.30.170">
    <property type="match status" value="1"/>
</dbReference>
<dbReference type="Gene3D" id="2.40.50.100">
    <property type="match status" value="1"/>
</dbReference>
<evidence type="ECO:0000256" key="1">
    <source>
        <dbReference type="ARBA" id="ARBA00009477"/>
    </source>
</evidence>
<comment type="caution">
    <text evidence="5">The sequence shown here is derived from an EMBL/GenBank/DDBJ whole genome shotgun (WGS) entry which is preliminary data.</text>
</comment>
<protein>
    <submittedName>
        <fullName evidence="5">Efflux RND transporter periplasmic adaptor subunit</fullName>
    </submittedName>
</protein>
<evidence type="ECO:0000256" key="2">
    <source>
        <dbReference type="SAM" id="Coils"/>
    </source>
</evidence>
<gene>
    <name evidence="5" type="ORF">G3I74_14950</name>
</gene>
<dbReference type="InterPro" id="IPR058792">
    <property type="entry name" value="Beta-barrel_RND_2"/>
</dbReference>
<sequence length="355" mass="38612">MAYRCTVFAIVLLVQLVAATALAQTPVSVARPALSGSTETLRLTGNLTARRTASLSPQVAGRIQRLAVDAGDVVEAGAVIAELDDRLAGLEVQRAQALRSEAATALAEARRLAEEGQRLTSSRFLPDTEVRAREAAVAAAEATLQRAEAELAIERERASRHVLTAPFGGIVSARMAQPGEWIEPGSAVVELVEVENLWLDVRVPQGYWAALARDRIRVRARADAVPDRLLDTEIIARVPVSDPAARTFLLRLLVHDESGDLTPGMSARVELDLLTGEPRTRIPRDALLRDPDGSTRIWLLPNDSDQVRQQKVSVRRMLGDQAELDETLADDVRVVVRGNEGLSEGETVRVVEETR</sequence>
<accession>A0A845V083</accession>
<dbReference type="RefSeq" id="WP_164212400.1">
    <property type="nucleotide sequence ID" value="NZ_JAAGSC010000044.1"/>
</dbReference>
<keyword evidence="6" id="KW-1185">Reference proteome</keyword>
<dbReference type="PANTHER" id="PTHR30469:SF15">
    <property type="entry name" value="HLYD FAMILY OF SECRETION PROTEINS"/>
    <property type="match status" value="1"/>
</dbReference>
<dbReference type="GO" id="GO:1990281">
    <property type="term" value="C:efflux pump complex"/>
    <property type="evidence" value="ECO:0007669"/>
    <property type="project" value="TreeGrafter"/>
</dbReference>
<feature type="signal peptide" evidence="3">
    <location>
        <begin position="1"/>
        <end position="23"/>
    </location>
</feature>
<evidence type="ECO:0000313" key="6">
    <source>
        <dbReference type="Proteomes" id="UP000484885"/>
    </source>
</evidence>
<dbReference type="SUPFAM" id="SSF111369">
    <property type="entry name" value="HlyD-like secretion proteins"/>
    <property type="match status" value="1"/>
</dbReference>
<dbReference type="GO" id="GO:0015562">
    <property type="term" value="F:efflux transmembrane transporter activity"/>
    <property type="evidence" value="ECO:0007669"/>
    <property type="project" value="TreeGrafter"/>
</dbReference>
<dbReference type="EMBL" id="JAAGSC010000044">
    <property type="protein sequence ID" value="NDY97027.1"/>
    <property type="molecule type" value="Genomic_DNA"/>
</dbReference>
<dbReference type="NCBIfam" id="TIGR01730">
    <property type="entry name" value="RND_mfp"/>
    <property type="match status" value="1"/>
</dbReference>
<dbReference type="PANTHER" id="PTHR30469">
    <property type="entry name" value="MULTIDRUG RESISTANCE PROTEIN MDTA"/>
    <property type="match status" value="1"/>
</dbReference>
<keyword evidence="3" id="KW-0732">Signal</keyword>
<feature type="coiled-coil region" evidence="2">
    <location>
        <begin position="80"/>
        <end position="159"/>
    </location>
</feature>
<dbReference type="AlphaFoldDB" id="A0A845V083"/>
<feature type="domain" description="CusB-like beta-barrel" evidence="4">
    <location>
        <begin position="197"/>
        <end position="271"/>
    </location>
</feature>
<comment type="similarity">
    <text evidence="1">Belongs to the membrane fusion protein (MFP) (TC 8.A.1) family.</text>
</comment>
<dbReference type="Pfam" id="PF25954">
    <property type="entry name" value="Beta-barrel_RND_2"/>
    <property type="match status" value="1"/>
</dbReference>
<name>A0A845V083_9GAMM</name>
<keyword evidence="2" id="KW-0175">Coiled coil</keyword>
<feature type="chain" id="PRO_5032766937" evidence="3">
    <location>
        <begin position="24"/>
        <end position="355"/>
    </location>
</feature>
<evidence type="ECO:0000259" key="4">
    <source>
        <dbReference type="Pfam" id="PF25954"/>
    </source>
</evidence>
<organism evidence="5 6">
    <name type="scientific">Wenzhouxiangella limi</name>
    <dbReference type="NCBI Taxonomy" id="2707351"/>
    <lineage>
        <taxon>Bacteria</taxon>
        <taxon>Pseudomonadati</taxon>
        <taxon>Pseudomonadota</taxon>
        <taxon>Gammaproteobacteria</taxon>
        <taxon>Chromatiales</taxon>
        <taxon>Wenzhouxiangellaceae</taxon>
        <taxon>Wenzhouxiangella</taxon>
    </lineage>
</organism>
<dbReference type="InterPro" id="IPR006143">
    <property type="entry name" value="RND_pump_MFP"/>
</dbReference>
<proteinExistence type="inferred from homology"/>
<dbReference type="Gene3D" id="2.40.420.20">
    <property type="match status" value="1"/>
</dbReference>
<dbReference type="Proteomes" id="UP000484885">
    <property type="component" value="Unassembled WGS sequence"/>
</dbReference>
<dbReference type="Gene3D" id="1.10.287.470">
    <property type="entry name" value="Helix hairpin bin"/>
    <property type="match status" value="1"/>
</dbReference>
<evidence type="ECO:0000313" key="5">
    <source>
        <dbReference type="EMBL" id="NDY97027.1"/>
    </source>
</evidence>